<feature type="chain" id="PRO_5013052570" evidence="1">
    <location>
        <begin position="24"/>
        <end position="134"/>
    </location>
</feature>
<feature type="domain" description="WAP" evidence="2">
    <location>
        <begin position="29"/>
        <end position="76"/>
    </location>
</feature>
<gene>
    <name evidence="3" type="ORF">KP79_PYT11951</name>
</gene>
<dbReference type="InterPro" id="IPR008197">
    <property type="entry name" value="WAP_dom"/>
</dbReference>
<evidence type="ECO:0000313" key="3">
    <source>
        <dbReference type="EMBL" id="OWF42328.1"/>
    </source>
</evidence>
<protein>
    <submittedName>
        <fullName evidence="3">WAP four-disulfide core domain protein 2</fullName>
    </submittedName>
</protein>
<sequence length="134" mass="14828">MKTIKAILRTVFALFMLVVIVQNASMRARAGLCPHPLLAQRNVSLRCISDCANDYHCKPYQKCCTYGYCASCTDIIPKCGAHVDRTSHPPGAGKCFSQCDLDNPCPLGEACCRDGCKSYCYGPFKYYLQPTIND</sequence>
<dbReference type="SMART" id="SM00217">
    <property type="entry name" value="WAP"/>
    <property type="match status" value="1"/>
</dbReference>
<dbReference type="Gene3D" id="4.10.75.10">
    <property type="entry name" value="Elafin-like"/>
    <property type="match status" value="1"/>
</dbReference>
<dbReference type="GO" id="GO:0005576">
    <property type="term" value="C:extracellular region"/>
    <property type="evidence" value="ECO:0007669"/>
    <property type="project" value="InterPro"/>
</dbReference>
<dbReference type="Pfam" id="PF00095">
    <property type="entry name" value="WAP"/>
    <property type="match status" value="1"/>
</dbReference>
<dbReference type="GO" id="GO:0030414">
    <property type="term" value="F:peptidase inhibitor activity"/>
    <property type="evidence" value="ECO:0007669"/>
    <property type="project" value="InterPro"/>
</dbReference>
<comment type="caution">
    <text evidence="3">The sequence shown here is derived from an EMBL/GenBank/DDBJ whole genome shotgun (WGS) entry which is preliminary data.</text>
</comment>
<dbReference type="AlphaFoldDB" id="A0A210Q0R7"/>
<dbReference type="Proteomes" id="UP000242188">
    <property type="component" value="Unassembled WGS sequence"/>
</dbReference>
<accession>A0A210Q0R7</accession>
<evidence type="ECO:0000259" key="2">
    <source>
        <dbReference type="SMART" id="SM00217"/>
    </source>
</evidence>
<keyword evidence="1" id="KW-0732">Signal</keyword>
<name>A0A210Q0R7_MIZYE</name>
<dbReference type="EMBL" id="NEDP02005296">
    <property type="protein sequence ID" value="OWF42328.1"/>
    <property type="molecule type" value="Genomic_DNA"/>
</dbReference>
<organism evidence="3 4">
    <name type="scientific">Mizuhopecten yessoensis</name>
    <name type="common">Japanese scallop</name>
    <name type="synonym">Patinopecten yessoensis</name>
    <dbReference type="NCBI Taxonomy" id="6573"/>
    <lineage>
        <taxon>Eukaryota</taxon>
        <taxon>Metazoa</taxon>
        <taxon>Spiralia</taxon>
        <taxon>Lophotrochozoa</taxon>
        <taxon>Mollusca</taxon>
        <taxon>Bivalvia</taxon>
        <taxon>Autobranchia</taxon>
        <taxon>Pteriomorphia</taxon>
        <taxon>Pectinida</taxon>
        <taxon>Pectinoidea</taxon>
        <taxon>Pectinidae</taxon>
        <taxon>Mizuhopecten</taxon>
    </lineage>
</organism>
<feature type="signal peptide" evidence="1">
    <location>
        <begin position="1"/>
        <end position="23"/>
    </location>
</feature>
<dbReference type="InterPro" id="IPR036645">
    <property type="entry name" value="Elafin-like_sf"/>
</dbReference>
<evidence type="ECO:0000313" key="4">
    <source>
        <dbReference type="Proteomes" id="UP000242188"/>
    </source>
</evidence>
<dbReference type="SUPFAM" id="SSF57256">
    <property type="entry name" value="Elafin-like"/>
    <property type="match status" value="1"/>
</dbReference>
<keyword evidence="4" id="KW-1185">Reference proteome</keyword>
<proteinExistence type="predicted"/>
<reference evidence="3 4" key="1">
    <citation type="journal article" date="2017" name="Nat. Ecol. Evol.">
        <title>Scallop genome provides insights into evolution of bilaterian karyotype and development.</title>
        <authorList>
            <person name="Wang S."/>
            <person name="Zhang J."/>
            <person name="Jiao W."/>
            <person name="Li J."/>
            <person name="Xun X."/>
            <person name="Sun Y."/>
            <person name="Guo X."/>
            <person name="Huan P."/>
            <person name="Dong B."/>
            <person name="Zhang L."/>
            <person name="Hu X."/>
            <person name="Sun X."/>
            <person name="Wang J."/>
            <person name="Zhao C."/>
            <person name="Wang Y."/>
            <person name="Wang D."/>
            <person name="Huang X."/>
            <person name="Wang R."/>
            <person name="Lv J."/>
            <person name="Li Y."/>
            <person name="Zhang Z."/>
            <person name="Liu B."/>
            <person name="Lu W."/>
            <person name="Hui Y."/>
            <person name="Liang J."/>
            <person name="Zhou Z."/>
            <person name="Hou R."/>
            <person name="Li X."/>
            <person name="Liu Y."/>
            <person name="Li H."/>
            <person name="Ning X."/>
            <person name="Lin Y."/>
            <person name="Zhao L."/>
            <person name="Xing Q."/>
            <person name="Dou J."/>
            <person name="Li Y."/>
            <person name="Mao J."/>
            <person name="Guo H."/>
            <person name="Dou H."/>
            <person name="Li T."/>
            <person name="Mu C."/>
            <person name="Jiang W."/>
            <person name="Fu Q."/>
            <person name="Fu X."/>
            <person name="Miao Y."/>
            <person name="Liu J."/>
            <person name="Yu Q."/>
            <person name="Li R."/>
            <person name="Liao H."/>
            <person name="Li X."/>
            <person name="Kong Y."/>
            <person name="Jiang Z."/>
            <person name="Chourrout D."/>
            <person name="Li R."/>
            <person name="Bao Z."/>
        </authorList>
    </citation>
    <scope>NUCLEOTIDE SEQUENCE [LARGE SCALE GENOMIC DNA]</scope>
    <source>
        <strain evidence="3 4">PY_sf001</strain>
    </source>
</reference>
<evidence type="ECO:0000256" key="1">
    <source>
        <dbReference type="SAM" id="SignalP"/>
    </source>
</evidence>